<dbReference type="EMBL" id="CYSC01000020">
    <property type="protein sequence ID" value="CUH71353.1"/>
    <property type="molecule type" value="Genomic_DNA"/>
</dbReference>
<dbReference type="PANTHER" id="PTHR32332:SF20">
    <property type="entry name" value="2-NITROPROPANE DIOXYGENASE-LIKE PROTEIN"/>
    <property type="match status" value="1"/>
</dbReference>
<keyword evidence="2" id="KW-0288">FMN</keyword>
<dbReference type="OrthoDB" id="9778912at2"/>
<dbReference type="Proteomes" id="UP000051086">
    <property type="component" value="Unassembled WGS sequence"/>
</dbReference>
<dbReference type="EC" id="1.13.12.16" evidence="5"/>
<evidence type="ECO:0000256" key="3">
    <source>
        <dbReference type="ARBA" id="ARBA00023002"/>
    </source>
</evidence>
<reference evidence="5 7" key="2">
    <citation type="submission" date="2015-09" db="EMBL/GenBank/DDBJ databases">
        <authorList>
            <consortium name="Swine Surveillance"/>
        </authorList>
    </citation>
    <scope>NUCLEOTIDE SEQUENCE [LARGE SCALE GENOMIC DNA]</scope>
    <source>
        <strain evidence="5 7">5120</strain>
    </source>
</reference>
<dbReference type="Pfam" id="PF03060">
    <property type="entry name" value="NMO"/>
    <property type="match status" value="1"/>
</dbReference>
<protein>
    <submittedName>
        <fullName evidence="5">Nitronate monooxygenase</fullName>
        <ecNumber evidence="5">1.13.12.16</ecNumber>
    </submittedName>
</protein>
<accession>A0A0P1FL57</accession>
<dbReference type="RefSeq" id="WP_058242676.1">
    <property type="nucleotide sequence ID" value="NZ_CYSB01000036.1"/>
</dbReference>
<dbReference type="EMBL" id="CYSB01000036">
    <property type="protein sequence ID" value="CUH68821.1"/>
    <property type="molecule type" value="Genomic_DNA"/>
</dbReference>
<dbReference type="InterPro" id="IPR004136">
    <property type="entry name" value="NMO"/>
</dbReference>
<evidence type="ECO:0000256" key="2">
    <source>
        <dbReference type="ARBA" id="ARBA00022643"/>
    </source>
</evidence>
<sequence>MSWNTAVTQTFGIRLPVVAGGLQWLADAEYVAAAGRAGAIGFMTAASFGGDQAALRAEIAKARKLCGAAPFGVNVSMLPKLVPGEQTEDIFRLIADEGVPFVETSGRNPEPYMELLKSLGLVVIHKVPAVRYALKAQEAGVDMVSIVGAECGGHPGMDMIGSFVNAAMAERALRIPYLIGGGVGHGAQLVAALAMGASGVVMGTRLLVSDEINAHPDFKSALVSASERDTALTMQSVRNTVRSLANETTAALNQLEASTPNLTIQDLLPLASGQIGRKAYETGDVSRGILSAGHALGLTDRCGPMADILYQFENEALAALGRLDSVNTMTTEGAV</sequence>
<evidence type="ECO:0000256" key="1">
    <source>
        <dbReference type="ARBA" id="ARBA00022630"/>
    </source>
</evidence>
<name>A0A0P1FL57_9RHOB</name>
<keyword evidence="3 5" id="KW-0560">Oxidoreductase</keyword>
<proteinExistence type="predicted"/>
<dbReference type="GO" id="GO:0018580">
    <property type="term" value="F:nitronate monooxygenase activity"/>
    <property type="evidence" value="ECO:0007669"/>
    <property type="project" value="UniProtKB-EC"/>
</dbReference>
<evidence type="ECO:0000313" key="7">
    <source>
        <dbReference type="Proteomes" id="UP000051887"/>
    </source>
</evidence>
<keyword evidence="1" id="KW-0285">Flavoprotein</keyword>
<dbReference type="SUPFAM" id="SSF51412">
    <property type="entry name" value="Inosine monophosphate dehydrogenase (IMPDH)"/>
    <property type="match status" value="1"/>
</dbReference>
<dbReference type="Proteomes" id="UP000051887">
    <property type="component" value="Unassembled WGS sequence"/>
</dbReference>
<organism evidence="5 7">
    <name type="scientific">Thalassovita autumnalis</name>
    <dbReference type="NCBI Taxonomy" id="2072972"/>
    <lineage>
        <taxon>Bacteria</taxon>
        <taxon>Pseudomonadati</taxon>
        <taxon>Pseudomonadota</taxon>
        <taxon>Alphaproteobacteria</taxon>
        <taxon>Rhodobacterales</taxon>
        <taxon>Roseobacteraceae</taxon>
        <taxon>Thalassovita</taxon>
    </lineage>
</organism>
<keyword evidence="6" id="KW-1185">Reference proteome</keyword>
<dbReference type="InterPro" id="IPR013785">
    <property type="entry name" value="Aldolase_TIM"/>
</dbReference>
<reference evidence="4 6" key="1">
    <citation type="submission" date="2015-09" db="EMBL/GenBank/DDBJ databases">
        <authorList>
            <person name="Rodrigo-Torres L."/>
            <person name="Arahal D.R."/>
        </authorList>
    </citation>
    <scope>NUCLEOTIDE SEQUENCE [LARGE SCALE GENOMIC DNA]</scope>
    <source>
        <strain evidence="4 6">CECT 5118</strain>
    </source>
</reference>
<evidence type="ECO:0000313" key="4">
    <source>
        <dbReference type="EMBL" id="CUH68821.1"/>
    </source>
</evidence>
<dbReference type="PANTHER" id="PTHR32332">
    <property type="entry name" value="2-NITROPROPANE DIOXYGENASE"/>
    <property type="match status" value="1"/>
</dbReference>
<dbReference type="AlphaFoldDB" id="A0A0P1FL57"/>
<evidence type="ECO:0000313" key="5">
    <source>
        <dbReference type="EMBL" id="CUH71353.1"/>
    </source>
</evidence>
<dbReference type="Gene3D" id="3.20.20.70">
    <property type="entry name" value="Aldolase class I"/>
    <property type="match status" value="1"/>
</dbReference>
<keyword evidence="5" id="KW-0503">Monooxygenase</keyword>
<dbReference type="CDD" id="cd04730">
    <property type="entry name" value="NPD_like"/>
    <property type="match status" value="1"/>
</dbReference>
<gene>
    <name evidence="4" type="ORF">TL5118_02780</name>
    <name evidence="5" type="ORF">TL5120_01139</name>
</gene>
<evidence type="ECO:0000313" key="6">
    <source>
        <dbReference type="Proteomes" id="UP000051086"/>
    </source>
</evidence>